<dbReference type="PROSITE" id="PS00134">
    <property type="entry name" value="TRYPSIN_HIS"/>
    <property type="match status" value="1"/>
</dbReference>
<comment type="similarity">
    <text evidence="1">Belongs to the peptidase S1 family.</text>
</comment>
<dbReference type="InterPro" id="IPR009003">
    <property type="entry name" value="Peptidase_S1_PA"/>
</dbReference>
<accession>A0A9P0ASU5</accession>
<name>A0A9P0ASU5_BRAAE</name>
<dbReference type="InterPro" id="IPR001254">
    <property type="entry name" value="Trypsin_dom"/>
</dbReference>
<keyword evidence="4" id="KW-0720">Serine protease</keyword>
<keyword evidence="2" id="KW-0645">Protease</keyword>
<dbReference type="PANTHER" id="PTHR24276:SF91">
    <property type="entry name" value="AT26814P-RELATED"/>
    <property type="match status" value="1"/>
</dbReference>
<dbReference type="InterPro" id="IPR018114">
    <property type="entry name" value="TRYPSIN_HIS"/>
</dbReference>
<keyword evidence="5" id="KW-1015">Disulfide bond</keyword>
<reference evidence="7" key="1">
    <citation type="submission" date="2021-12" db="EMBL/GenBank/DDBJ databases">
        <authorList>
            <person name="King R."/>
        </authorList>
    </citation>
    <scope>NUCLEOTIDE SEQUENCE</scope>
</reference>
<evidence type="ECO:0000256" key="3">
    <source>
        <dbReference type="ARBA" id="ARBA00022801"/>
    </source>
</evidence>
<evidence type="ECO:0000313" key="8">
    <source>
        <dbReference type="Proteomes" id="UP001154078"/>
    </source>
</evidence>
<dbReference type="InterPro" id="IPR001314">
    <property type="entry name" value="Peptidase_S1A"/>
</dbReference>
<dbReference type="OrthoDB" id="10059102at2759"/>
<dbReference type="GO" id="GO:0004252">
    <property type="term" value="F:serine-type endopeptidase activity"/>
    <property type="evidence" value="ECO:0007669"/>
    <property type="project" value="InterPro"/>
</dbReference>
<proteinExistence type="inferred from homology"/>
<dbReference type="EMBL" id="OV121132">
    <property type="protein sequence ID" value="CAH0546563.1"/>
    <property type="molecule type" value="Genomic_DNA"/>
</dbReference>
<evidence type="ECO:0000259" key="6">
    <source>
        <dbReference type="SMART" id="SM00020"/>
    </source>
</evidence>
<evidence type="ECO:0000256" key="4">
    <source>
        <dbReference type="ARBA" id="ARBA00022825"/>
    </source>
</evidence>
<dbReference type="CDD" id="cd00190">
    <property type="entry name" value="Tryp_SPc"/>
    <property type="match status" value="1"/>
</dbReference>
<feature type="domain" description="Peptidase S1" evidence="6">
    <location>
        <begin position="30"/>
        <end position="249"/>
    </location>
</feature>
<dbReference type="InterPro" id="IPR050430">
    <property type="entry name" value="Peptidase_S1"/>
</dbReference>
<keyword evidence="3" id="KW-0378">Hydrolase</keyword>
<dbReference type="Proteomes" id="UP001154078">
    <property type="component" value="Chromosome 1"/>
</dbReference>
<dbReference type="SUPFAM" id="SSF50494">
    <property type="entry name" value="Trypsin-like serine proteases"/>
    <property type="match status" value="1"/>
</dbReference>
<gene>
    <name evidence="7" type="ORF">MELIAE_LOCUS699</name>
</gene>
<protein>
    <recommendedName>
        <fullName evidence="6">Peptidase S1 domain-containing protein</fullName>
    </recommendedName>
</protein>
<dbReference type="PANTHER" id="PTHR24276">
    <property type="entry name" value="POLYSERASE-RELATED"/>
    <property type="match status" value="1"/>
</dbReference>
<organism evidence="7 8">
    <name type="scientific">Brassicogethes aeneus</name>
    <name type="common">Rape pollen beetle</name>
    <name type="synonym">Meligethes aeneus</name>
    <dbReference type="NCBI Taxonomy" id="1431903"/>
    <lineage>
        <taxon>Eukaryota</taxon>
        <taxon>Metazoa</taxon>
        <taxon>Ecdysozoa</taxon>
        <taxon>Arthropoda</taxon>
        <taxon>Hexapoda</taxon>
        <taxon>Insecta</taxon>
        <taxon>Pterygota</taxon>
        <taxon>Neoptera</taxon>
        <taxon>Endopterygota</taxon>
        <taxon>Coleoptera</taxon>
        <taxon>Polyphaga</taxon>
        <taxon>Cucujiformia</taxon>
        <taxon>Nitidulidae</taxon>
        <taxon>Meligethinae</taxon>
        <taxon>Brassicogethes</taxon>
    </lineage>
</organism>
<dbReference type="FunFam" id="2.40.10.10:FF:000068">
    <property type="entry name" value="transmembrane protease serine 2"/>
    <property type="match status" value="1"/>
</dbReference>
<dbReference type="AlphaFoldDB" id="A0A9P0ASU5"/>
<dbReference type="SMART" id="SM00020">
    <property type="entry name" value="Tryp_SPc"/>
    <property type="match status" value="1"/>
</dbReference>
<sequence length="278" mass="31140">MNSINKYYIFMIVYKVFGIATEDIPKIDTRIWKGIEPNSTLFCHQASIFKNGHFICGGSIITKNHILTAAHCFSNVARKKYYQIGVNGTKLDSLRIYAVGFIFVHERYGKPRPEDHDIAVIKLKSYLTFDDTVNLISLSNFSHVPSDTECLIAGFGASEKALKPDTLTYVYVKIVLNAICSTYFGTLRKGMICAEGIEPQQGVCIGDSGGGLMCFEKLTGIVSFTLHSYPYCTKTPAVYTDVFYYKDWIKTQLQRESSCIAEPKVSLIVLLALLLKKC</sequence>
<dbReference type="GO" id="GO:0006508">
    <property type="term" value="P:proteolysis"/>
    <property type="evidence" value="ECO:0007669"/>
    <property type="project" value="UniProtKB-KW"/>
</dbReference>
<dbReference type="Gene3D" id="2.40.10.10">
    <property type="entry name" value="Trypsin-like serine proteases"/>
    <property type="match status" value="1"/>
</dbReference>
<evidence type="ECO:0000256" key="1">
    <source>
        <dbReference type="ARBA" id="ARBA00007664"/>
    </source>
</evidence>
<dbReference type="InterPro" id="IPR043504">
    <property type="entry name" value="Peptidase_S1_PA_chymotrypsin"/>
</dbReference>
<evidence type="ECO:0000256" key="2">
    <source>
        <dbReference type="ARBA" id="ARBA00022670"/>
    </source>
</evidence>
<evidence type="ECO:0000256" key="5">
    <source>
        <dbReference type="ARBA" id="ARBA00023157"/>
    </source>
</evidence>
<evidence type="ECO:0000313" key="7">
    <source>
        <dbReference type="EMBL" id="CAH0546563.1"/>
    </source>
</evidence>
<keyword evidence="8" id="KW-1185">Reference proteome</keyword>
<dbReference type="PRINTS" id="PR00722">
    <property type="entry name" value="CHYMOTRYPSIN"/>
</dbReference>
<dbReference type="Pfam" id="PF00089">
    <property type="entry name" value="Trypsin"/>
    <property type="match status" value="1"/>
</dbReference>